<dbReference type="Gene3D" id="1.25.10.10">
    <property type="entry name" value="Leucine-rich Repeat Variant"/>
    <property type="match status" value="1"/>
</dbReference>
<keyword evidence="4" id="KW-0539">Nucleus</keyword>
<comment type="similarity">
    <text evidence="2">Belongs to the importin beta family.</text>
</comment>
<evidence type="ECO:0000313" key="7">
    <source>
        <dbReference type="Proteomes" id="UP001498398"/>
    </source>
</evidence>
<dbReference type="Pfam" id="PF25758">
    <property type="entry name" value="TPR_IPO11"/>
    <property type="match status" value="1"/>
</dbReference>
<dbReference type="Proteomes" id="UP001498398">
    <property type="component" value="Unassembled WGS sequence"/>
</dbReference>
<evidence type="ECO:0000256" key="3">
    <source>
        <dbReference type="ARBA" id="ARBA00022448"/>
    </source>
</evidence>
<comment type="subcellular location">
    <subcellularLocation>
        <location evidence="1">Nucleus</location>
    </subcellularLocation>
</comment>
<accession>A0ABR1K4F5</accession>
<keyword evidence="3" id="KW-0813">Transport</keyword>
<evidence type="ECO:0000256" key="2">
    <source>
        <dbReference type="ARBA" id="ARBA00007991"/>
    </source>
</evidence>
<dbReference type="PROSITE" id="PS50166">
    <property type="entry name" value="IMPORTIN_B_NT"/>
    <property type="match status" value="1"/>
</dbReference>
<dbReference type="EMBL" id="JBANRG010000002">
    <property type="protein sequence ID" value="KAK7470477.1"/>
    <property type="molecule type" value="Genomic_DNA"/>
</dbReference>
<keyword evidence="7" id="KW-1185">Reference proteome</keyword>
<proteinExistence type="inferred from homology"/>
<evidence type="ECO:0000256" key="4">
    <source>
        <dbReference type="ARBA" id="ARBA00023242"/>
    </source>
</evidence>
<gene>
    <name evidence="6" type="ORF">VKT23_001903</name>
</gene>
<dbReference type="PANTHER" id="PTHR10997">
    <property type="entry name" value="IMPORTIN-7, 8, 11"/>
    <property type="match status" value="1"/>
</dbReference>
<dbReference type="PANTHER" id="PTHR10997:SF7">
    <property type="entry name" value="IMPORTIN-11"/>
    <property type="match status" value="1"/>
</dbReference>
<feature type="domain" description="Importin N-terminal" evidence="5">
    <location>
        <begin position="37"/>
        <end position="107"/>
    </location>
</feature>
<dbReference type="InterPro" id="IPR011989">
    <property type="entry name" value="ARM-like"/>
</dbReference>
<dbReference type="InterPro" id="IPR001494">
    <property type="entry name" value="Importin-beta_N"/>
</dbReference>
<organism evidence="6 7">
    <name type="scientific">Marasmiellus scandens</name>
    <dbReference type="NCBI Taxonomy" id="2682957"/>
    <lineage>
        <taxon>Eukaryota</taxon>
        <taxon>Fungi</taxon>
        <taxon>Dikarya</taxon>
        <taxon>Basidiomycota</taxon>
        <taxon>Agaricomycotina</taxon>
        <taxon>Agaricomycetes</taxon>
        <taxon>Agaricomycetidae</taxon>
        <taxon>Agaricales</taxon>
        <taxon>Marasmiineae</taxon>
        <taxon>Omphalotaceae</taxon>
        <taxon>Marasmiellus</taxon>
    </lineage>
</organism>
<sequence length="1039" mass="118184">MNVSKSMGVITPTVSPEELFQVLTDATSQDPLRIQTSSNRFKEMLQQSGVFDALHQIAAEKSLPLPVRQQASIQFKNEALKNWRSRKLQNEEQRNDIRARFLNFLDEEDDIIADCTEVSISKIARIDYPDNWPSLLPNLKSVIDTHFQNRYMTGNEDLKSALILRRALQFLRGILKEFASMKMLNGVKNMSQLVDNLHADLFNWYSQINVPLKQSMDAESPRTLVDLFMAHLVYKSVSSVAAWLWQRCDKMSEDESRAANQWLQQVFQYSAMQLKFLAAWRIELVLSGAVTRPQSSKVVDLLTRHIRLLGKFFRRLSQLGQKRFAEVPNCDDLILFYWSQVVDATTKQPPPGWTADWIADSNFAPYPVRFLVQGLMLFKETLGQWKPMRRDGTPNKLSMSREFIEQSIQILVTRFLPLNTKDLTGWMEDPEEWVNVEDKESDQWEYELRPCSERVLIQLSNQYSESVIPLLQSSFNQVADKPAPDLDSAIQKEALYCAIGRCCQRLKGSIPFNEWLQQTLIVEAHDTSPHSPILKRRIAWVLGKWMSEQCVDPNNPLIWRILVHLLGDRQPGTDTVVRLTAAVALREGVDTLEFDLQSFAQFLPDTVTYLVTLMGEADTLESKRRVDDALNVVIDRAGQMIAPLVDKITGPLPGLWTDAGEDWLFKASLLTTMTNVVKAVGGLSTSLANIVVPLVEESMKVGTQLDNDGIILWKEAMRNTLSVQSVSGSPALENLLPLAVEQLGQNLDLLGSLLDIMESYFLLDGARILESQERAVEVFKAFLSIFDKAAMRENVKSAMKTLALLVQITPSNLWGLAMHTSDLFKYLLSTIMEGELDAIILTEEIHLISRIVLADRQIFLQLMQVTAPRLNMSEAKVFELLLEQWWVKFDAMSEPRHRKLSAMGVAALVSTGRPEVLERVPSDIFNMWLDVFGEIREAATEEVTDEEGNTIVSPLNLKRHWELGDAPAEYYQETEGTPEYERRKRVYDMDPVRTLKLSSFIRDRIQEAEAICGSQTFQQLYLSKADPTVLSQIQNELAG</sequence>
<evidence type="ECO:0000256" key="1">
    <source>
        <dbReference type="ARBA" id="ARBA00004123"/>
    </source>
</evidence>
<dbReference type="InterPro" id="IPR016024">
    <property type="entry name" value="ARM-type_fold"/>
</dbReference>
<evidence type="ECO:0000259" key="5">
    <source>
        <dbReference type="PROSITE" id="PS50166"/>
    </source>
</evidence>
<dbReference type="SUPFAM" id="SSF48371">
    <property type="entry name" value="ARM repeat"/>
    <property type="match status" value="1"/>
</dbReference>
<protein>
    <recommendedName>
        <fullName evidence="5">Importin N-terminal domain-containing protein</fullName>
    </recommendedName>
</protein>
<name>A0ABR1K4F5_9AGAR</name>
<reference evidence="6 7" key="1">
    <citation type="submission" date="2024-01" db="EMBL/GenBank/DDBJ databases">
        <title>A draft genome for the cacao thread blight pathogen Marasmiellus scandens.</title>
        <authorList>
            <person name="Baruah I.K."/>
            <person name="Leung J."/>
            <person name="Bukari Y."/>
            <person name="Amoako-Attah I."/>
            <person name="Meinhardt L.W."/>
            <person name="Bailey B.A."/>
            <person name="Cohen S.P."/>
        </authorList>
    </citation>
    <scope>NUCLEOTIDE SEQUENCE [LARGE SCALE GENOMIC DNA]</scope>
    <source>
        <strain evidence="6 7">GH-19</strain>
    </source>
</reference>
<evidence type="ECO:0000313" key="6">
    <source>
        <dbReference type="EMBL" id="KAK7470477.1"/>
    </source>
</evidence>
<dbReference type="Pfam" id="PF03810">
    <property type="entry name" value="IBN_N"/>
    <property type="match status" value="1"/>
</dbReference>
<dbReference type="InterPro" id="IPR058669">
    <property type="entry name" value="TPR_IPO7/11-like"/>
</dbReference>
<comment type="caution">
    <text evidence="6">The sequence shown here is derived from an EMBL/GenBank/DDBJ whole genome shotgun (WGS) entry which is preliminary data.</text>
</comment>